<comment type="subcellular location">
    <subcellularLocation>
        <location evidence="1 12">Cell outer membrane</location>
        <topology evidence="1 12">Multi-pass membrane protein</topology>
    </subcellularLocation>
</comment>
<keyword evidence="11 12" id="KW-0998">Cell outer membrane</keyword>
<keyword evidence="7" id="KW-0406">Ion transport</keyword>
<dbReference type="Gene3D" id="2.40.170.20">
    <property type="entry name" value="TonB-dependent receptor, beta-barrel domain"/>
    <property type="match status" value="1"/>
</dbReference>
<evidence type="ECO:0000256" key="5">
    <source>
        <dbReference type="ARBA" id="ARBA00022692"/>
    </source>
</evidence>
<evidence type="ECO:0000256" key="1">
    <source>
        <dbReference type="ARBA" id="ARBA00004571"/>
    </source>
</evidence>
<dbReference type="InterPro" id="IPR036942">
    <property type="entry name" value="Beta-barrel_TonB_sf"/>
</dbReference>
<comment type="similarity">
    <text evidence="2 12 13">Belongs to the TonB-dependent receptor family.</text>
</comment>
<evidence type="ECO:0000313" key="17">
    <source>
        <dbReference type="EMBL" id="QLI80170.1"/>
    </source>
</evidence>
<dbReference type="InterPro" id="IPR037066">
    <property type="entry name" value="Plug_dom_sf"/>
</dbReference>
<dbReference type="Proteomes" id="UP000510822">
    <property type="component" value="Chromosome"/>
</dbReference>
<feature type="signal peptide" evidence="14">
    <location>
        <begin position="1"/>
        <end position="33"/>
    </location>
</feature>
<dbReference type="InterPro" id="IPR010105">
    <property type="entry name" value="TonB_sidphr_rcpt"/>
</dbReference>
<dbReference type="InterPro" id="IPR039426">
    <property type="entry name" value="TonB-dep_rcpt-like"/>
</dbReference>
<dbReference type="PANTHER" id="PTHR32552:SF83">
    <property type="entry name" value="BLR3904 PROTEIN"/>
    <property type="match status" value="1"/>
</dbReference>
<keyword evidence="18" id="KW-1185">Reference proteome</keyword>
<sequence length="743" mass="81212">MREIHKKKTGVRHLAKYPAAAALFGVVAGGAQAADAVLAPVEVTAPAANKNGTADTYKAPTVSVGRTKQDARDVPQSVTSITQQVMHDQDANTLKEALRNAVGVTFNAAEGGASGDGVRIRGFAASNDLYLDNFRDSAQYNRDTFNTDTVEVLRGPASMLYGRGSTGGIVNQVSKAPFRGDLNQLTTTIGTDSYYRAEGDFNRSIGESSAARLTVMGQKAGSFREGAELNRWGVAPSVKFGIGEPTEITLSYLHYQEDNVPDYGVPYYRKATTSSNRPSSSSIHGTDTPIDRADTFYGLKDFDSEKTQTDVLSAIVQHQLAPNMVLKNSTRYGQYDLDLRASAPGISFANTNEALSDKTTITRGRKLRQRDQEIISNVTDLLWDFETGTLRHNVLAGVELTREKLLSTGRTQLAAGGKTSCALPSTTVGNPITSGVPNCNEPIKTGESESTADTLAFYVQDMIDLNPQWKMLLGARFDRFKAQTENRSFTASKAADPTGRTDNVWSWRTGLIYQPDQQQSYYISYGTSFNPSAEAYSTDPRGAMTDPEKNANYEIGAKWTLLEGDLALRAALFRTVKTNERQTDIEQGVIKPYLLSGKRHTDGIELEAAGRISDKWQVFAGVALMDPVIDKVAGTSPKEQEGNMPDNAPRYTANLWTTYQIDGNWKVGGGANAMGKRYTDLNNVVNLPSFVRWDAMAEWNQRDLSVQLNVYNVFNTAHYEGLYRGFAVPGTGRAARVTVGYKF</sequence>
<dbReference type="SUPFAM" id="SSF56935">
    <property type="entry name" value="Porins"/>
    <property type="match status" value="1"/>
</dbReference>
<evidence type="ECO:0000256" key="7">
    <source>
        <dbReference type="ARBA" id="ARBA00023065"/>
    </source>
</evidence>
<keyword evidence="6 14" id="KW-0732">Signal</keyword>
<dbReference type="FunFam" id="2.170.130.10:FF:000001">
    <property type="entry name" value="Catecholate siderophore TonB-dependent receptor"/>
    <property type="match status" value="1"/>
</dbReference>
<evidence type="ECO:0000256" key="11">
    <source>
        <dbReference type="ARBA" id="ARBA00023237"/>
    </source>
</evidence>
<dbReference type="GO" id="GO:0015344">
    <property type="term" value="F:siderophore uptake transmembrane transporter activity"/>
    <property type="evidence" value="ECO:0007669"/>
    <property type="project" value="TreeGrafter"/>
</dbReference>
<dbReference type="GO" id="GO:0009279">
    <property type="term" value="C:cell outer membrane"/>
    <property type="evidence" value="ECO:0007669"/>
    <property type="project" value="UniProtKB-SubCell"/>
</dbReference>
<evidence type="ECO:0000256" key="12">
    <source>
        <dbReference type="PROSITE-ProRule" id="PRU01360"/>
    </source>
</evidence>
<evidence type="ECO:0000256" key="10">
    <source>
        <dbReference type="ARBA" id="ARBA00023170"/>
    </source>
</evidence>
<dbReference type="Pfam" id="PF00593">
    <property type="entry name" value="TonB_dep_Rec_b-barrel"/>
    <property type="match status" value="1"/>
</dbReference>
<dbReference type="GO" id="GO:0038023">
    <property type="term" value="F:signaling receptor activity"/>
    <property type="evidence" value="ECO:0007669"/>
    <property type="project" value="InterPro"/>
</dbReference>
<evidence type="ECO:0000256" key="9">
    <source>
        <dbReference type="ARBA" id="ARBA00023136"/>
    </source>
</evidence>
<dbReference type="Gene3D" id="2.170.130.10">
    <property type="entry name" value="TonB-dependent receptor, plug domain"/>
    <property type="match status" value="1"/>
</dbReference>
<evidence type="ECO:0000256" key="13">
    <source>
        <dbReference type="RuleBase" id="RU003357"/>
    </source>
</evidence>
<accession>A0A7D5ZGD5</accession>
<protein>
    <submittedName>
        <fullName evidence="17">TonB-dependent siderophore receptor</fullName>
    </submittedName>
</protein>
<gene>
    <name evidence="17" type="ORF">HZU75_00685</name>
</gene>
<dbReference type="InterPro" id="IPR012910">
    <property type="entry name" value="Plug_dom"/>
</dbReference>
<keyword evidence="9 12" id="KW-0472">Membrane</keyword>
<dbReference type="CDD" id="cd01347">
    <property type="entry name" value="ligand_gated_channel"/>
    <property type="match status" value="1"/>
</dbReference>
<feature type="domain" description="TonB-dependent receptor plug" evidence="16">
    <location>
        <begin position="71"/>
        <end position="169"/>
    </location>
</feature>
<dbReference type="GO" id="GO:0015891">
    <property type="term" value="P:siderophore transport"/>
    <property type="evidence" value="ECO:0007669"/>
    <property type="project" value="InterPro"/>
</dbReference>
<evidence type="ECO:0000259" key="15">
    <source>
        <dbReference type="Pfam" id="PF00593"/>
    </source>
</evidence>
<evidence type="ECO:0000256" key="14">
    <source>
        <dbReference type="SAM" id="SignalP"/>
    </source>
</evidence>
<keyword evidence="5 12" id="KW-0812">Transmembrane</keyword>
<dbReference type="KEGG" id="cfon:HZU75_00685"/>
<keyword evidence="8 13" id="KW-0798">TonB box</keyword>
<dbReference type="AlphaFoldDB" id="A0A7D5ZGD5"/>
<dbReference type="PROSITE" id="PS52016">
    <property type="entry name" value="TONB_DEPENDENT_REC_3"/>
    <property type="match status" value="1"/>
</dbReference>
<evidence type="ECO:0000259" key="16">
    <source>
        <dbReference type="Pfam" id="PF07715"/>
    </source>
</evidence>
<feature type="domain" description="TonB-dependent receptor-like beta-barrel" evidence="15">
    <location>
        <begin position="257"/>
        <end position="713"/>
    </location>
</feature>
<keyword evidence="10 17" id="KW-0675">Receptor</keyword>
<evidence type="ECO:0000256" key="3">
    <source>
        <dbReference type="ARBA" id="ARBA00022448"/>
    </source>
</evidence>
<feature type="chain" id="PRO_5028878908" evidence="14">
    <location>
        <begin position="34"/>
        <end position="743"/>
    </location>
</feature>
<dbReference type="NCBIfam" id="TIGR01783">
    <property type="entry name" value="TonB-siderophor"/>
    <property type="match status" value="1"/>
</dbReference>
<proteinExistence type="inferred from homology"/>
<dbReference type="InterPro" id="IPR000531">
    <property type="entry name" value="Beta-barrel_TonB"/>
</dbReference>
<evidence type="ECO:0000256" key="6">
    <source>
        <dbReference type="ARBA" id="ARBA00022729"/>
    </source>
</evidence>
<keyword evidence="4 12" id="KW-1134">Transmembrane beta strand</keyword>
<evidence type="ECO:0000256" key="2">
    <source>
        <dbReference type="ARBA" id="ARBA00009810"/>
    </source>
</evidence>
<name>A0A7D5ZGD5_9NEIS</name>
<organism evidence="17 18">
    <name type="scientific">Chitinibacter fontanus</name>
    <dbReference type="NCBI Taxonomy" id="1737446"/>
    <lineage>
        <taxon>Bacteria</taxon>
        <taxon>Pseudomonadati</taxon>
        <taxon>Pseudomonadota</taxon>
        <taxon>Betaproteobacteria</taxon>
        <taxon>Neisseriales</taxon>
        <taxon>Chitinibacteraceae</taxon>
        <taxon>Chitinibacter</taxon>
    </lineage>
</organism>
<reference evidence="17 18" key="1">
    <citation type="journal article" date="2016" name="Int. J. Syst. Evol. Microbiol.">
        <title>Chitinibacter fontanus sp. nov., isolated from a spring.</title>
        <authorList>
            <person name="Sheu S.Y."/>
            <person name="Li Y.S."/>
            <person name="Young C.C."/>
            <person name="Chen W.M."/>
        </authorList>
    </citation>
    <scope>NUCLEOTIDE SEQUENCE [LARGE SCALE GENOMIC DNA]</scope>
    <source>
        <strain evidence="17 18">STM-7</strain>
    </source>
</reference>
<dbReference type="PANTHER" id="PTHR32552">
    <property type="entry name" value="FERRICHROME IRON RECEPTOR-RELATED"/>
    <property type="match status" value="1"/>
</dbReference>
<evidence type="ECO:0000313" key="18">
    <source>
        <dbReference type="Proteomes" id="UP000510822"/>
    </source>
</evidence>
<evidence type="ECO:0000256" key="8">
    <source>
        <dbReference type="ARBA" id="ARBA00023077"/>
    </source>
</evidence>
<dbReference type="RefSeq" id="WP_180307315.1">
    <property type="nucleotide sequence ID" value="NZ_CP058952.1"/>
</dbReference>
<evidence type="ECO:0000256" key="4">
    <source>
        <dbReference type="ARBA" id="ARBA00022452"/>
    </source>
</evidence>
<dbReference type="EMBL" id="CP058952">
    <property type="protein sequence ID" value="QLI80170.1"/>
    <property type="molecule type" value="Genomic_DNA"/>
</dbReference>
<keyword evidence="3 12" id="KW-0813">Transport</keyword>
<dbReference type="Pfam" id="PF07715">
    <property type="entry name" value="Plug"/>
    <property type="match status" value="1"/>
</dbReference>